<evidence type="ECO:0000313" key="5">
    <source>
        <dbReference type="Proteomes" id="UP001310594"/>
    </source>
</evidence>
<keyword evidence="2" id="KW-1133">Transmembrane helix</keyword>
<dbReference type="Pfam" id="PF04892">
    <property type="entry name" value="VanZ"/>
    <property type="match status" value="1"/>
</dbReference>
<evidence type="ECO:0000313" key="4">
    <source>
        <dbReference type="EMBL" id="KAK5700019.1"/>
    </source>
</evidence>
<evidence type="ECO:0000256" key="1">
    <source>
        <dbReference type="SAM" id="MobiDB-lite"/>
    </source>
</evidence>
<proteinExistence type="predicted"/>
<dbReference type="EMBL" id="JAVRQU010000008">
    <property type="protein sequence ID" value="KAK5700019.1"/>
    <property type="molecule type" value="Genomic_DNA"/>
</dbReference>
<name>A0AAN7W7I5_9PEZI</name>
<dbReference type="Proteomes" id="UP001310594">
    <property type="component" value="Unassembled WGS sequence"/>
</dbReference>
<feature type="region of interest" description="Disordered" evidence="1">
    <location>
        <begin position="174"/>
        <end position="228"/>
    </location>
</feature>
<evidence type="ECO:0000256" key="2">
    <source>
        <dbReference type="SAM" id="Phobius"/>
    </source>
</evidence>
<comment type="caution">
    <text evidence="4">The sequence shown here is derived from an EMBL/GenBank/DDBJ whole genome shotgun (WGS) entry which is preliminary data.</text>
</comment>
<feature type="transmembrane region" description="Helical" evidence="2">
    <location>
        <begin position="40"/>
        <end position="57"/>
    </location>
</feature>
<organism evidence="4 5">
    <name type="scientific">Elasticomyces elasticus</name>
    <dbReference type="NCBI Taxonomy" id="574655"/>
    <lineage>
        <taxon>Eukaryota</taxon>
        <taxon>Fungi</taxon>
        <taxon>Dikarya</taxon>
        <taxon>Ascomycota</taxon>
        <taxon>Pezizomycotina</taxon>
        <taxon>Dothideomycetes</taxon>
        <taxon>Dothideomycetidae</taxon>
        <taxon>Mycosphaerellales</taxon>
        <taxon>Teratosphaeriaceae</taxon>
        <taxon>Elasticomyces</taxon>
    </lineage>
</organism>
<feature type="transmembrane region" description="Helical" evidence="2">
    <location>
        <begin position="64"/>
        <end position="86"/>
    </location>
</feature>
<dbReference type="AlphaFoldDB" id="A0AAN7W7I5"/>
<reference evidence="4" key="1">
    <citation type="submission" date="2023-08" db="EMBL/GenBank/DDBJ databases">
        <title>Black Yeasts Isolated from many extreme environments.</title>
        <authorList>
            <person name="Coleine C."/>
            <person name="Stajich J.E."/>
            <person name="Selbmann L."/>
        </authorList>
    </citation>
    <scope>NUCLEOTIDE SEQUENCE</scope>
    <source>
        <strain evidence="4">CCFEE 5810</strain>
    </source>
</reference>
<keyword evidence="2" id="KW-0812">Transmembrane</keyword>
<feature type="domain" description="VanZ-like" evidence="3">
    <location>
        <begin position="38"/>
        <end position="112"/>
    </location>
</feature>
<keyword evidence="2" id="KW-0472">Membrane</keyword>
<sequence length="228" mass="24606">MPAVRVRKPFAAALVILVLAAAYLGLSDPKLPSYGQSDKGLHFVTFFLITLCFYWSIEAPRRRLVHFTLLLCTGVLSIGSEVAQALLPNGRAFDPFDILANVVGSSLSLGLSSWYHKRMLERKRKNKHYDIVPGEDPSDDVEDGGARDVELGEVGLAEQEAGTVPVNAIRSHVQAEAGAASKDTPDVSEALDNWDENAEDWDDGDADLGGSQDVAVDAEGGNVKKRAD</sequence>
<dbReference type="PANTHER" id="PTHR28008:SF1">
    <property type="entry name" value="DOMAIN PROTEIN, PUTATIVE (AFU_ORTHOLOGUE AFUA_3G10980)-RELATED"/>
    <property type="match status" value="1"/>
</dbReference>
<dbReference type="InterPro" id="IPR006976">
    <property type="entry name" value="VanZ-like"/>
</dbReference>
<feature type="compositionally biased region" description="Acidic residues" evidence="1">
    <location>
        <begin position="192"/>
        <end position="206"/>
    </location>
</feature>
<accession>A0AAN7W7I5</accession>
<feature type="transmembrane region" description="Helical" evidence="2">
    <location>
        <begin position="98"/>
        <end position="115"/>
    </location>
</feature>
<evidence type="ECO:0000259" key="3">
    <source>
        <dbReference type="Pfam" id="PF04892"/>
    </source>
</evidence>
<protein>
    <recommendedName>
        <fullName evidence="3">VanZ-like domain-containing protein</fullName>
    </recommendedName>
</protein>
<gene>
    <name evidence="4" type="ORF">LTR97_006153</name>
</gene>
<dbReference type="PANTHER" id="PTHR28008">
    <property type="entry name" value="DOMAIN PROTEIN, PUTATIVE (AFU_ORTHOLOGUE AFUA_3G10980)-RELATED"/>
    <property type="match status" value="1"/>
</dbReference>